<dbReference type="RefSeq" id="WP_106139525.1">
    <property type="nucleotide sequence ID" value="NZ_PVTE01000019.1"/>
</dbReference>
<comment type="caution">
    <text evidence="1">The sequence shown here is derived from an EMBL/GenBank/DDBJ whole genome shotgun (WGS) entry which is preliminary data.</text>
</comment>
<reference evidence="1 2" key="1">
    <citation type="submission" date="2018-03" db="EMBL/GenBank/DDBJ databases">
        <title>Genomic Encyclopedia of Archaeal and Bacterial Type Strains, Phase II (KMG-II): from individual species to whole genera.</title>
        <authorList>
            <person name="Goeker M."/>
        </authorList>
    </citation>
    <scope>NUCLEOTIDE SEQUENCE [LARGE SCALE GENOMIC DNA]</scope>
    <source>
        <strain evidence="1 2">DSM 28354</strain>
    </source>
</reference>
<accession>A0A2T0SKC8</accession>
<organism evidence="1 2">
    <name type="scientific">Spirosoma oryzae</name>
    <dbReference type="NCBI Taxonomy" id="1469603"/>
    <lineage>
        <taxon>Bacteria</taxon>
        <taxon>Pseudomonadati</taxon>
        <taxon>Bacteroidota</taxon>
        <taxon>Cytophagia</taxon>
        <taxon>Cytophagales</taxon>
        <taxon>Cytophagaceae</taxon>
        <taxon>Spirosoma</taxon>
    </lineage>
</organism>
<dbReference type="EMBL" id="PVTE01000019">
    <property type="protein sequence ID" value="PRY33860.1"/>
    <property type="molecule type" value="Genomic_DNA"/>
</dbReference>
<dbReference type="AlphaFoldDB" id="A0A2T0SKC8"/>
<gene>
    <name evidence="1" type="ORF">CLV58_1199</name>
</gene>
<protein>
    <submittedName>
        <fullName evidence="1">Uncharacterized protein</fullName>
    </submittedName>
</protein>
<proteinExistence type="predicted"/>
<dbReference type="Proteomes" id="UP000238375">
    <property type="component" value="Unassembled WGS sequence"/>
</dbReference>
<evidence type="ECO:0000313" key="1">
    <source>
        <dbReference type="EMBL" id="PRY33860.1"/>
    </source>
</evidence>
<keyword evidence="2" id="KW-1185">Reference proteome</keyword>
<name>A0A2T0SKC8_9BACT</name>
<sequence length="144" mass="16499">MTYKLNLTIGDFSDDGHGKTQQVYLSSNYDRDYVRAAMWKALDKQGLTEFPCTDYEDNLLSQEQLRQLGIDKPLEAYESIYLTVDDGKLEMDSESITNLFIDFIQTHSPEIQLTVIKDDSEPIFFCGPDQNGRRSLGLGYGLFY</sequence>
<evidence type="ECO:0000313" key="2">
    <source>
        <dbReference type="Proteomes" id="UP000238375"/>
    </source>
</evidence>